<dbReference type="PANTHER" id="PTHR25462">
    <property type="entry name" value="BONUS, ISOFORM C-RELATED"/>
    <property type="match status" value="1"/>
</dbReference>
<evidence type="ECO:0000259" key="6">
    <source>
        <dbReference type="PROSITE" id="PS50089"/>
    </source>
</evidence>
<dbReference type="InterPro" id="IPR017907">
    <property type="entry name" value="Znf_RING_CS"/>
</dbReference>
<evidence type="ECO:0000313" key="8">
    <source>
        <dbReference type="Proteomes" id="UP001374579"/>
    </source>
</evidence>
<accession>A0AAN9AKI4</accession>
<evidence type="ECO:0000256" key="3">
    <source>
        <dbReference type="ARBA" id="ARBA00022833"/>
    </source>
</evidence>
<dbReference type="InterPro" id="IPR011042">
    <property type="entry name" value="6-blade_b-propeller_TolB-like"/>
</dbReference>
<dbReference type="SMART" id="SM00184">
    <property type="entry name" value="RING"/>
    <property type="match status" value="1"/>
</dbReference>
<feature type="compositionally biased region" description="Basic and acidic residues" evidence="5">
    <location>
        <begin position="403"/>
        <end position="414"/>
    </location>
</feature>
<dbReference type="EMBL" id="JBAMIC010004070">
    <property type="protein sequence ID" value="KAK7088597.1"/>
    <property type="molecule type" value="Genomic_DNA"/>
</dbReference>
<feature type="compositionally biased region" description="Basic and acidic residues" evidence="5">
    <location>
        <begin position="352"/>
        <end position="361"/>
    </location>
</feature>
<evidence type="ECO:0000256" key="1">
    <source>
        <dbReference type="ARBA" id="ARBA00022723"/>
    </source>
</evidence>
<dbReference type="InterPro" id="IPR013083">
    <property type="entry name" value="Znf_RING/FYVE/PHD"/>
</dbReference>
<dbReference type="InterPro" id="IPR047153">
    <property type="entry name" value="TRIM45/56/19-like"/>
</dbReference>
<dbReference type="AlphaFoldDB" id="A0AAN9AKI4"/>
<dbReference type="InterPro" id="IPR001841">
    <property type="entry name" value="Znf_RING"/>
</dbReference>
<dbReference type="Proteomes" id="UP001374579">
    <property type="component" value="Unassembled WGS sequence"/>
</dbReference>
<keyword evidence="2 4" id="KW-0863">Zinc-finger</keyword>
<feature type="compositionally biased region" description="Low complexity" evidence="5">
    <location>
        <begin position="625"/>
        <end position="634"/>
    </location>
</feature>
<keyword evidence="1" id="KW-0479">Metal-binding</keyword>
<keyword evidence="8" id="KW-1185">Reference proteome</keyword>
<feature type="region of interest" description="Disordered" evidence="5">
    <location>
        <begin position="323"/>
        <end position="634"/>
    </location>
</feature>
<feature type="compositionally biased region" description="Basic and acidic residues" evidence="5">
    <location>
        <begin position="573"/>
        <end position="622"/>
    </location>
</feature>
<dbReference type="Gene3D" id="2.120.10.30">
    <property type="entry name" value="TolB, C-terminal domain"/>
    <property type="match status" value="1"/>
</dbReference>
<protein>
    <recommendedName>
        <fullName evidence="6">RING-type domain-containing protein</fullName>
    </recommendedName>
</protein>
<name>A0AAN9AKI4_9CAEN</name>
<feature type="compositionally biased region" description="Basic and acidic residues" evidence="5">
    <location>
        <begin position="475"/>
        <end position="488"/>
    </location>
</feature>
<sequence length="921" mass="101878">MDFVEELREDFLMCNICFEEYREPKQLPCLHTFCRHCLSMYIVGKVVETGAEWFPCPFCRKCIQPTQGGEVKTWADSFPTNFLLSQLRSKLEEKTAAHCEGHDDVTSGRDVTTRTKCPEHPQSYLVGYCTKQRRGVCEECSVHRHADCIRSHVRARDASLMAEERRAECQECWGALQIKLEGIQDTVKSRETDLAARTEHVTQQTEAVLSDIKAKFDLFLLQQKRDLSSKLDNFVGKEKTRITSVKDRMDELTKASQRVTKKLDSVGDGGLSVKDLVLLDKVQDELKRQEQVAEKLRKECFPVDLQLYPGDIVDKALKGLSVGSLASDGRGQTGARTRVHRYTSDPSASHPRFRDHDHRGYSEVSESHSPYSRRDRALSPPGGAASALSSSPSTADGPTSGEYDSHRDSRRRPEGPVTVASPRRTPLGPDFGAVLIEESRRSRSLPRRHRPLSDGARRRGVPMETAIDGSSENVRISERNVVRGHERNPNPLLARSMSENQATVVRPRRERGSSPRGAVSGSAHPSLRSPEPHSVSSDDDLSSSLENNFAPVTPAGASGGGGGANTISPAPVPDRDDERDRDGERDKERERDRDLGRERDRDRDRERDQDRDRERQRDRDGEPTSSDNETSSQSSRRIICVRYFQASHHSDVKSQPGLVGISAVARDRVAVSDRWNKVVKLLDIAGRVLDVLTVSGDAEPWDLALRRPGVLAITYPKEQKIRMVDVVDGASRLIYRSHFMTRDGYASLATHDSTSLVACVCPPFGQPKIHIIDYLGAVLRAVDCSNVAYPRCVDVCGGDEVCVSDWTHHNVKIFSRDGATTKYTYSGVPGAPGAQLKAPMGVACDGRGHVYIADGKTAKLHAVSTATGQCAAIFSLPQVTGAELKLVTFVEASPELCRSEKALVVTTTSGAVQVYDLRASF</sequence>
<dbReference type="GO" id="GO:0008270">
    <property type="term" value="F:zinc ion binding"/>
    <property type="evidence" value="ECO:0007669"/>
    <property type="project" value="UniProtKB-KW"/>
</dbReference>
<reference evidence="7 8" key="1">
    <citation type="submission" date="2024-02" db="EMBL/GenBank/DDBJ databases">
        <title>Chromosome-scale genome assembly of the rough periwinkle Littorina saxatilis.</title>
        <authorList>
            <person name="De Jode A."/>
            <person name="Faria R."/>
            <person name="Formenti G."/>
            <person name="Sims Y."/>
            <person name="Smith T.P."/>
            <person name="Tracey A."/>
            <person name="Wood J.M.D."/>
            <person name="Zagrodzka Z.B."/>
            <person name="Johannesson K."/>
            <person name="Butlin R.K."/>
            <person name="Leder E.H."/>
        </authorList>
    </citation>
    <scope>NUCLEOTIDE SEQUENCE [LARGE SCALE GENOMIC DNA]</scope>
    <source>
        <strain evidence="7">Snail1</strain>
        <tissue evidence="7">Muscle</tissue>
    </source>
</reference>
<evidence type="ECO:0000256" key="5">
    <source>
        <dbReference type="SAM" id="MobiDB-lite"/>
    </source>
</evidence>
<feature type="domain" description="RING-type" evidence="6">
    <location>
        <begin position="14"/>
        <end position="60"/>
    </location>
</feature>
<dbReference type="Gene3D" id="3.30.40.10">
    <property type="entry name" value="Zinc/RING finger domain, C3HC4 (zinc finger)"/>
    <property type="match status" value="1"/>
</dbReference>
<dbReference type="SUPFAM" id="SSF101898">
    <property type="entry name" value="NHL repeat"/>
    <property type="match status" value="1"/>
</dbReference>
<dbReference type="GO" id="GO:0061630">
    <property type="term" value="F:ubiquitin protein ligase activity"/>
    <property type="evidence" value="ECO:0007669"/>
    <property type="project" value="TreeGrafter"/>
</dbReference>
<dbReference type="PROSITE" id="PS50089">
    <property type="entry name" value="ZF_RING_2"/>
    <property type="match status" value="1"/>
</dbReference>
<comment type="caution">
    <text evidence="7">The sequence shown here is derived from an EMBL/GenBank/DDBJ whole genome shotgun (WGS) entry which is preliminary data.</text>
</comment>
<gene>
    <name evidence="7" type="ORF">V1264_022502</name>
</gene>
<proteinExistence type="predicted"/>
<dbReference type="GO" id="GO:0006513">
    <property type="term" value="P:protein monoubiquitination"/>
    <property type="evidence" value="ECO:0007669"/>
    <property type="project" value="TreeGrafter"/>
</dbReference>
<dbReference type="Pfam" id="PF13445">
    <property type="entry name" value="zf-RING_UBOX"/>
    <property type="match status" value="1"/>
</dbReference>
<dbReference type="InterPro" id="IPR027370">
    <property type="entry name" value="Znf-RING_euk"/>
</dbReference>
<dbReference type="PANTHER" id="PTHR25462:SF229">
    <property type="entry name" value="TRANSCRIPTION INTERMEDIARY FACTOR 1-BETA"/>
    <property type="match status" value="1"/>
</dbReference>
<evidence type="ECO:0000256" key="2">
    <source>
        <dbReference type="ARBA" id="ARBA00022771"/>
    </source>
</evidence>
<feature type="compositionally biased region" description="Low complexity" evidence="5">
    <location>
        <begin position="378"/>
        <end position="393"/>
    </location>
</feature>
<evidence type="ECO:0000313" key="7">
    <source>
        <dbReference type="EMBL" id="KAK7088597.1"/>
    </source>
</evidence>
<organism evidence="7 8">
    <name type="scientific">Littorina saxatilis</name>
    <dbReference type="NCBI Taxonomy" id="31220"/>
    <lineage>
        <taxon>Eukaryota</taxon>
        <taxon>Metazoa</taxon>
        <taxon>Spiralia</taxon>
        <taxon>Lophotrochozoa</taxon>
        <taxon>Mollusca</taxon>
        <taxon>Gastropoda</taxon>
        <taxon>Caenogastropoda</taxon>
        <taxon>Littorinimorpha</taxon>
        <taxon>Littorinoidea</taxon>
        <taxon>Littorinidae</taxon>
        <taxon>Littorina</taxon>
    </lineage>
</organism>
<dbReference type="PROSITE" id="PS00518">
    <property type="entry name" value="ZF_RING_1"/>
    <property type="match status" value="1"/>
</dbReference>
<evidence type="ECO:0000256" key="4">
    <source>
        <dbReference type="PROSITE-ProRule" id="PRU00175"/>
    </source>
</evidence>
<keyword evidence="3" id="KW-0862">Zinc</keyword>
<dbReference type="SUPFAM" id="SSF57850">
    <property type="entry name" value="RING/U-box"/>
    <property type="match status" value="1"/>
</dbReference>